<dbReference type="SUPFAM" id="SSF56112">
    <property type="entry name" value="Protein kinase-like (PK-like)"/>
    <property type="match status" value="1"/>
</dbReference>
<dbReference type="FunFam" id="3.30.200.20:FF:000178">
    <property type="entry name" value="serine/threonine-protein kinase PBS1-like"/>
    <property type="match status" value="1"/>
</dbReference>
<evidence type="ECO:0000256" key="5">
    <source>
        <dbReference type="ARBA" id="ARBA00022840"/>
    </source>
</evidence>
<dbReference type="SMART" id="SM00220">
    <property type="entry name" value="S_TKc"/>
    <property type="match status" value="1"/>
</dbReference>
<dbReference type="InterPro" id="IPR008271">
    <property type="entry name" value="Ser/Thr_kinase_AS"/>
</dbReference>
<evidence type="ECO:0000256" key="1">
    <source>
        <dbReference type="ARBA" id="ARBA00022527"/>
    </source>
</evidence>
<evidence type="ECO:0000313" key="10">
    <source>
        <dbReference type="Proteomes" id="UP000836841"/>
    </source>
</evidence>
<dbReference type="PROSITE" id="PS00108">
    <property type="entry name" value="PROTEIN_KINASE_ST"/>
    <property type="match status" value="1"/>
</dbReference>
<dbReference type="GO" id="GO:0004674">
    <property type="term" value="F:protein serine/threonine kinase activity"/>
    <property type="evidence" value="ECO:0007669"/>
    <property type="project" value="UniProtKB-KW"/>
</dbReference>
<evidence type="ECO:0000256" key="3">
    <source>
        <dbReference type="ARBA" id="ARBA00022741"/>
    </source>
</evidence>
<keyword evidence="10" id="KW-1185">Reference proteome</keyword>
<dbReference type="PROSITE" id="PS00107">
    <property type="entry name" value="PROTEIN_KINASE_ATP"/>
    <property type="match status" value="1"/>
</dbReference>
<evidence type="ECO:0000256" key="6">
    <source>
        <dbReference type="PROSITE-ProRule" id="PRU10141"/>
    </source>
</evidence>
<comment type="similarity">
    <text evidence="7">Belongs to the protein kinase superfamily.</text>
</comment>
<dbReference type="Proteomes" id="UP000836841">
    <property type="component" value="Chromosome 6"/>
</dbReference>
<protein>
    <recommendedName>
        <fullName evidence="8">Protein kinase domain-containing protein</fullName>
    </recommendedName>
</protein>
<proteinExistence type="inferred from homology"/>
<dbReference type="InterPro" id="IPR000719">
    <property type="entry name" value="Prot_kinase_dom"/>
</dbReference>
<dbReference type="PANTHER" id="PTHR27007">
    <property type="match status" value="1"/>
</dbReference>
<feature type="binding site" evidence="6">
    <location>
        <position position="48"/>
    </location>
    <ligand>
        <name>ATP</name>
        <dbReference type="ChEBI" id="CHEBI:30616"/>
    </ligand>
</feature>
<feature type="domain" description="Protein kinase" evidence="8">
    <location>
        <begin position="19"/>
        <end position="301"/>
    </location>
</feature>
<dbReference type="GO" id="GO:0005524">
    <property type="term" value="F:ATP binding"/>
    <property type="evidence" value="ECO:0007669"/>
    <property type="project" value="UniProtKB-UniRule"/>
</dbReference>
<gene>
    <name evidence="9" type="ORF">TAV2_LOCUS18613</name>
</gene>
<keyword evidence="5 6" id="KW-0067">ATP-binding</keyword>
<organism evidence="9 10">
    <name type="scientific">Thlaspi arvense</name>
    <name type="common">Field penny-cress</name>
    <dbReference type="NCBI Taxonomy" id="13288"/>
    <lineage>
        <taxon>Eukaryota</taxon>
        <taxon>Viridiplantae</taxon>
        <taxon>Streptophyta</taxon>
        <taxon>Embryophyta</taxon>
        <taxon>Tracheophyta</taxon>
        <taxon>Spermatophyta</taxon>
        <taxon>Magnoliopsida</taxon>
        <taxon>eudicotyledons</taxon>
        <taxon>Gunneridae</taxon>
        <taxon>Pentapetalae</taxon>
        <taxon>rosids</taxon>
        <taxon>malvids</taxon>
        <taxon>Brassicales</taxon>
        <taxon>Brassicaceae</taxon>
        <taxon>Thlaspideae</taxon>
        <taxon>Thlaspi</taxon>
    </lineage>
</organism>
<name>A0AAU9SS16_THLAR</name>
<dbReference type="InterPro" id="IPR050528">
    <property type="entry name" value="L-type_Lectin-RKs"/>
</dbReference>
<keyword evidence="3 6" id="KW-0547">Nucleotide-binding</keyword>
<evidence type="ECO:0000256" key="4">
    <source>
        <dbReference type="ARBA" id="ARBA00022777"/>
    </source>
</evidence>
<reference evidence="9 10" key="1">
    <citation type="submission" date="2022-03" db="EMBL/GenBank/DDBJ databases">
        <authorList>
            <person name="Nunn A."/>
            <person name="Chopra R."/>
            <person name="Nunn A."/>
            <person name="Contreras Garrido A."/>
        </authorList>
    </citation>
    <scope>NUCLEOTIDE SEQUENCE [LARGE SCALE GENOMIC DNA]</scope>
</reference>
<sequence length="301" mass="33744">MDGKNRLKFKDLYFATEGFKEKGLLGSGGFGSVYKGVMPKTKKEVAVKRVSNKSQQELKEFVSEIVSIGRMSHRNLVPLVGYCLRKDELLLVYDYMPNGSLDKYLHSSPEVTLDWNQRIKVIRGVASALFFLHEDWEQVVIHRDVKASNVLLDVEHNGRLGDFGLARLCGHEVACGRRPLEVQNCENGGERVFLVDWVLGLWNEGDILDAKDPNLGTEIDEREVEMVLKLGLLCSHSDPYTRPTMRQVLHYLRGDAVLPDFLPLDLRGSGRMMLGIHHGLSELSMFTGGSSNVDSILSGGR</sequence>
<dbReference type="Gene3D" id="1.10.510.10">
    <property type="entry name" value="Transferase(Phosphotransferase) domain 1"/>
    <property type="match status" value="2"/>
</dbReference>
<dbReference type="EMBL" id="OU466862">
    <property type="protein sequence ID" value="CAH2071975.1"/>
    <property type="molecule type" value="Genomic_DNA"/>
</dbReference>
<evidence type="ECO:0000256" key="2">
    <source>
        <dbReference type="ARBA" id="ARBA00022679"/>
    </source>
</evidence>
<evidence type="ECO:0000259" key="8">
    <source>
        <dbReference type="PROSITE" id="PS50011"/>
    </source>
</evidence>
<evidence type="ECO:0000313" key="9">
    <source>
        <dbReference type="EMBL" id="CAH2071975.1"/>
    </source>
</evidence>
<dbReference type="InterPro" id="IPR001245">
    <property type="entry name" value="Ser-Thr/Tyr_kinase_cat_dom"/>
</dbReference>
<keyword evidence="1 7" id="KW-0723">Serine/threonine-protein kinase</keyword>
<keyword evidence="4" id="KW-0418">Kinase</keyword>
<dbReference type="Gene3D" id="3.30.200.20">
    <property type="entry name" value="Phosphorylase Kinase, domain 1"/>
    <property type="match status" value="1"/>
</dbReference>
<accession>A0AAU9SS16</accession>
<dbReference type="InterPro" id="IPR011009">
    <property type="entry name" value="Kinase-like_dom_sf"/>
</dbReference>
<dbReference type="InterPro" id="IPR017441">
    <property type="entry name" value="Protein_kinase_ATP_BS"/>
</dbReference>
<dbReference type="Pfam" id="PF07714">
    <property type="entry name" value="PK_Tyr_Ser-Thr"/>
    <property type="match status" value="1"/>
</dbReference>
<dbReference type="AlphaFoldDB" id="A0AAU9SS16"/>
<keyword evidence="2" id="KW-0808">Transferase</keyword>
<evidence type="ECO:0000256" key="7">
    <source>
        <dbReference type="RuleBase" id="RU000304"/>
    </source>
</evidence>
<dbReference type="FunFam" id="1.10.510.10:FF:001731">
    <property type="match status" value="1"/>
</dbReference>
<dbReference type="PROSITE" id="PS50011">
    <property type="entry name" value="PROTEIN_KINASE_DOM"/>
    <property type="match status" value="1"/>
</dbReference>